<evidence type="ECO:0000256" key="2">
    <source>
        <dbReference type="SAM" id="MobiDB-lite"/>
    </source>
</evidence>
<protein>
    <recommendedName>
        <fullName evidence="5">DUF349 domain-containing protein</fullName>
    </recommendedName>
</protein>
<feature type="coiled-coil region" evidence="1">
    <location>
        <begin position="362"/>
        <end position="389"/>
    </location>
</feature>
<feature type="region of interest" description="Disordered" evidence="2">
    <location>
        <begin position="8"/>
        <end position="44"/>
    </location>
</feature>
<evidence type="ECO:0008006" key="5">
    <source>
        <dbReference type="Google" id="ProtNLM"/>
    </source>
</evidence>
<dbReference type="AlphaFoldDB" id="A0A1H3DW97"/>
<proteinExistence type="predicted"/>
<keyword evidence="1" id="KW-0175">Coiled coil</keyword>
<dbReference type="Proteomes" id="UP000199675">
    <property type="component" value="Unassembled WGS sequence"/>
</dbReference>
<feature type="coiled-coil region" evidence="1">
    <location>
        <begin position="97"/>
        <end position="135"/>
    </location>
</feature>
<feature type="coiled-coil region" evidence="1">
    <location>
        <begin position="542"/>
        <end position="572"/>
    </location>
</feature>
<evidence type="ECO:0000313" key="3">
    <source>
        <dbReference type="EMBL" id="SDX70783.1"/>
    </source>
</evidence>
<gene>
    <name evidence="3" type="ORF">SAMN04487960_11428</name>
</gene>
<reference evidence="3 4" key="1">
    <citation type="submission" date="2016-10" db="EMBL/GenBank/DDBJ databases">
        <authorList>
            <person name="de Groot N.N."/>
        </authorList>
    </citation>
    <scope>NUCLEOTIDE SEQUENCE [LARGE SCALE GENOMIC DNA]</scope>
    <source>
        <strain evidence="3 4">CGMCC 1.7059</strain>
    </source>
</reference>
<dbReference type="RefSeq" id="WP_091817597.1">
    <property type="nucleotide sequence ID" value="NZ_FNNE01000014.1"/>
</dbReference>
<dbReference type="EMBL" id="FNNE01000014">
    <property type="protein sequence ID" value="SDX70783.1"/>
    <property type="molecule type" value="Genomic_DNA"/>
</dbReference>
<dbReference type="OrthoDB" id="5523335at2"/>
<name>A0A1H3DW97_9GAMM</name>
<organism evidence="3 4">
    <name type="scientific">Marinobacter mobilis</name>
    <dbReference type="NCBI Taxonomy" id="488533"/>
    <lineage>
        <taxon>Bacteria</taxon>
        <taxon>Pseudomonadati</taxon>
        <taxon>Pseudomonadota</taxon>
        <taxon>Gammaproteobacteria</taxon>
        <taxon>Pseudomonadales</taxon>
        <taxon>Marinobacteraceae</taxon>
        <taxon>Marinobacter</taxon>
    </lineage>
</organism>
<sequence>MAAFIRKLFKNRKAQPAPEPKPQAPIAEARDRQDELKSEQDSILKGQPTLAQLEQLSIDGVTADIRQRAASTIDDRDTLNRVQKASKGKDKGVYQLVRNKLQEIKQAEAALSQTRERIQALIRQAEEQARSEDTNLYEARFEALLKQWEQIEAQASAEQASAFLNACSGCRERIQTFAAAAAEQQRHANQSQQRASTIELLEATLDDLKDSAAHALPSLSAVDALQKTQEIRWLEATRDTQVQKSEQKQYETAMQALKAFLVAARRFSTATASLQALLDQVSDNTLAEPQLTEAKTLLGDIAWPPGFAVPEQLRQLNTLIKTPAARPDKPLDDEQQKQNARAFSDTLDQLEQALEARQLKESRQLFKKAQQLQKALNKANARSHQARLQLLGGQLRELNDWQGFATGPKQLALCEQMEYLADQPMDPEAKAERIKELQNEWRELGGSSDRTLWDRFKKASDAAYEPCKAYFAAKSGLKQTNLDKRSTICDELETFLNNTDLSRSDWKAIDQILRTARAEWKAAWPVEFRDNRTVQKRFDALLKRLESPLNAEREKNEQLKQAIVERAQALKELEPLAEAMNQAKALQGEWQAIGITRHREDRKLWRAFRQACDAVFDRREAERSAHQQETEAADQRLRDALAQTSRLTDQSVTGDALAQALEELNKLSQQPASRPMSDQLAAERSRLKALQALQVQADRIASWHQYIDACLDNSAMPTLPEAWNRRSQALAELSARELVVRAEILSEIPSPEHDQALRMEIQVQRLSDGLGGGNTGGNSRDQLESLVAHWCIGLDQSDRAADMAERLKLALNASIS</sequence>
<dbReference type="STRING" id="488533.SAMN04487960_11428"/>
<feature type="compositionally biased region" description="Basic and acidic residues" evidence="2">
    <location>
        <begin position="28"/>
        <end position="42"/>
    </location>
</feature>
<evidence type="ECO:0000313" key="4">
    <source>
        <dbReference type="Proteomes" id="UP000199675"/>
    </source>
</evidence>
<dbReference type="Pfam" id="PF03993">
    <property type="entry name" value="DUF349"/>
    <property type="match status" value="2"/>
</dbReference>
<dbReference type="InterPro" id="IPR007139">
    <property type="entry name" value="DUF349"/>
</dbReference>
<accession>A0A1H3DW97</accession>
<evidence type="ECO:0000256" key="1">
    <source>
        <dbReference type="SAM" id="Coils"/>
    </source>
</evidence>
<keyword evidence="4" id="KW-1185">Reference proteome</keyword>